<evidence type="ECO:0000256" key="2">
    <source>
        <dbReference type="ARBA" id="ARBA00008024"/>
    </source>
</evidence>
<dbReference type="PROSITE" id="PS50102">
    <property type="entry name" value="RRM"/>
    <property type="match status" value="1"/>
</dbReference>
<feature type="compositionally biased region" description="Basic and acidic residues" evidence="13">
    <location>
        <begin position="130"/>
        <end position="151"/>
    </location>
</feature>
<comment type="similarity">
    <text evidence="2">Belongs to the RRM CWC2 family.</text>
</comment>
<feature type="domain" description="C3H1-type" evidence="15">
    <location>
        <begin position="231"/>
        <end position="253"/>
    </location>
</feature>
<reference evidence="16 17" key="1">
    <citation type="journal article" date="2017" name="Int. J. Parasitol.">
        <title>The genome of the protozoan parasite Cystoisospora suis and a reverse vaccinology approach to identify vaccine candidates.</title>
        <authorList>
            <person name="Palmieri N."/>
            <person name="Shrestha A."/>
            <person name="Ruttkowski B."/>
            <person name="Beck T."/>
            <person name="Vogl C."/>
            <person name="Tomley F."/>
            <person name="Blake D.P."/>
            <person name="Joachim A."/>
        </authorList>
    </citation>
    <scope>NUCLEOTIDE SEQUENCE [LARGE SCALE GENOMIC DNA]</scope>
    <source>
        <strain evidence="16 17">Wien I</strain>
    </source>
</reference>
<evidence type="ECO:0000313" key="16">
    <source>
        <dbReference type="EMBL" id="PHJ25100.1"/>
    </source>
</evidence>
<evidence type="ECO:0000256" key="12">
    <source>
        <dbReference type="PROSITE-ProRule" id="PRU00723"/>
    </source>
</evidence>
<evidence type="ECO:0000259" key="15">
    <source>
        <dbReference type="PROSITE" id="PS50103"/>
    </source>
</evidence>
<evidence type="ECO:0000256" key="9">
    <source>
        <dbReference type="ARBA" id="ARBA00023187"/>
    </source>
</evidence>
<dbReference type="InterPro" id="IPR039171">
    <property type="entry name" value="Cwc2/Slt11"/>
</dbReference>
<dbReference type="Pfam" id="PF16131">
    <property type="entry name" value="Torus"/>
    <property type="match status" value="1"/>
</dbReference>
<evidence type="ECO:0000256" key="4">
    <source>
        <dbReference type="ARBA" id="ARBA00022723"/>
    </source>
</evidence>
<evidence type="ECO:0000256" key="10">
    <source>
        <dbReference type="ARBA" id="ARBA00023242"/>
    </source>
</evidence>
<dbReference type="PANTHER" id="PTHR14089">
    <property type="entry name" value="PRE-MRNA-SPLICING FACTOR RBM22"/>
    <property type="match status" value="1"/>
</dbReference>
<accession>A0A2C6KYU2</accession>
<evidence type="ECO:0000256" key="11">
    <source>
        <dbReference type="PROSITE-ProRule" id="PRU00176"/>
    </source>
</evidence>
<feature type="region of interest" description="Disordered" evidence="13">
    <location>
        <begin position="377"/>
        <end position="414"/>
    </location>
</feature>
<dbReference type="Pfam" id="PF00076">
    <property type="entry name" value="RRM_1"/>
    <property type="match status" value="1"/>
</dbReference>
<dbReference type="GO" id="GO:0008270">
    <property type="term" value="F:zinc ion binding"/>
    <property type="evidence" value="ECO:0007669"/>
    <property type="project" value="UniProtKB-KW"/>
</dbReference>
<dbReference type="VEuPathDB" id="ToxoDB:CSUI_001047"/>
<dbReference type="GO" id="GO:0000974">
    <property type="term" value="C:Prp19 complex"/>
    <property type="evidence" value="ECO:0007669"/>
    <property type="project" value="TreeGrafter"/>
</dbReference>
<evidence type="ECO:0000256" key="6">
    <source>
        <dbReference type="ARBA" id="ARBA00022771"/>
    </source>
</evidence>
<dbReference type="GO" id="GO:0017070">
    <property type="term" value="F:U6 snRNA binding"/>
    <property type="evidence" value="ECO:0007669"/>
    <property type="project" value="TreeGrafter"/>
</dbReference>
<dbReference type="GO" id="GO:0071007">
    <property type="term" value="C:U2-type catalytic step 2 spliceosome"/>
    <property type="evidence" value="ECO:0007669"/>
    <property type="project" value="TreeGrafter"/>
</dbReference>
<dbReference type="PANTHER" id="PTHR14089:SF2">
    <property type="entry name" value="PRE-MRNA-SPLICING FACTOR CWC2"/>
    <property type="match status" value="1"/>
</dbReference>
<dbReference type="InterPro" id="IPR032297">
    <property type="entry name" value="Torus"/>
</dbReference>
<dbReference type="InterPro" id="IPR000571">
    <property type="entry name" value="Znf_CCCH"/>
</dbReference>
<dbReference type="GO" id="GO:0006397">
    <property type="term" value="P:mRNA processing"/>
    <property type="evidence" value="ECO:0007669"/>
    <property type="project" value="UniProtKB-KW"/>
</dbReference>
<evidence type="ECO:0000256" key="1">
    <source>
        <dbReference type="ARBA" id="ARBA00004123"/>
    </source>
</evidence>
<keyword evidence="5" id="KW-0747">Spliceosome</keyword>
<dbReference type="GO" id="GO:0008380">
    <property type="term" value="P:RNA splicing"/>
    <property type="evidence" value="ECO:0007669"/>
    <property type="project" value="UniProtKB-KW"/>
</dbReference>
<keyword evidence="17" id="KW-1185">Reference proteome</keyword>
<evidence type="ECO:0000256" key="7">
    <source>
        <dbReference type="ARBA" id="ARBA00022833"/>
    </source>
</evidence>
<feature type="compositionally biased region" description="Pro residues" evidence="13">
    <location>
        <begin position="398"/>
        <end position="408"/>
    </location>
</feature>
<dbReference type="RefSeq" id="XP_067926772.1">
    <property type="nucleotide sequence ID" value="XM_068061253.1"/>
</dbReference>
<evidence type="ECO:0000256" key="5">
    <source>
        <dbReference type="ARBA" id="ARBA00022728"/>
    </source>
</evidence>
<name>A0A2C6KYU2_9APIC</name>
<keyword evidence="9" id="KW-0508">mRNA splicing</keyword>
<evidence type="ECO:0000259" key="14">
    <source>
        <dbReference type="PROSITE" id="PS50102"/>
    </source>
</evidence>
<feature type="zinc finger region" description="C3H1-type" evidence="12">
    <location>
        <begin position="231"/>
        <end position="253"/>
    </location>
</feature>
<evidence type="ECO:0000256" key="13">
    <source>
        <dbReference type="SAM" id="MobiDB-lite"/>
    </source>
</evidence>
<dbReference type="InterPro" id="IPR012677">
    <property type="entry name" value="Nucleotide-bd_a/b_plait_sf"/>
</dbReference>
<dbReference type="AlphaFoldDB" id="A0A2C6KYU2"/>
<feature type="compositionally biased region" description="Basic and acidic residues" evidence="13">
    <location>
        <begin position="377"/>
        <end position="389"/>
    </location>
</feature>
<dbReference type="Proteomes" id="UP000221165">
    <property type="component" value="Unassembled WGS sequence"/>
</dbReference>
<sequence length="542" mass="60215">MLVASSSQGDTASVLEHYFCGDNLTERSPGSREDVDRSPAIQPILSCVPQEVSAPTNSLTCPPGSQPALSQNQGCGGGLVSPGPSSDHAASAALLVENGKSAGVTASDQYALYAAYYQWYAQAAHEAQKRPRVEDIQQSGAKEEPYPDKNKPLVTNWMRRPARQQIDQHEASRYSHSEGGTEYNIWYGKYLTDRYNKPSYLDRENAPYKCNPKKDAGYTKANTDASGEHFFCIFFAKGACWLGKDCRYRHSLPTLDDEGYLEWSHDIFGRERFKTHKDDMDGVGSFSHDCKTLFAAGLRIDNGVPDGLKKMEEFLKKEFGVWGDVTNVRVIPKKNIAFITYAYRVQAEFAKVAMADQNLGKYAPLLAVRWAHTDGNAKRRAEAEEEERKRQKLLVGPDLPPESAPPPAATSAPALPIEVNSGDAVADAAFLYETLEAHCDVWQKYWAEAQEKSQREIDRQERLPLREKCLEEWSLLYGHVENQQTADFSQVTLHPLDGTNTPGKTVPNATAESFGEEEAMARMQNILSRVDGLDAGAFEVKV</sequence>
<dbReference type="SUPFAM" id="SSF54928">
    <property type="entry name" value="RNA-binding domain, RBD"/>
    <property type="match status" value="1"/>
</dbReference>
<gene>
    <name evidence="16" type="ORF">CSUI_001047</name>
</gene>
<dbReference type="PROSITE" id="PS50103">
    <property type="entry name" value="ZF_C3H1"/>
    <property type="match status" value="1"/>
</dbReference>
<evidence type="ECO:0000256" key="3">
    <source>
        <dbReference type="ARBA" id="ARBA00022664"/>
    </source>
</evidence>
<keyword evidence="7 12" id="KW-0862">Zinc</keyword>
<dbReference type="OrthoDB" id="329403at2759"/>
<proteinExistence type="inferred from homology"/>
<keyword evidence="3" id="KW-0507">mRNA processing</keyword>
<evidence type="ECO:0000313" key="17">
    <source>
        <dbReference type="Proteomes" id="UP000221165"/>
    </source>
</evidence>
<dbReference type="Gene3D" id="3.30.70.330">
    <property type="match status" value="1"/>
</dbReference>
<dbReference type="InterPro" id="IPR000504">
    <property type="entry name" value="RRM_dom"/>
</dbReference>
<dbReference type="GO" id="GO:0036002">
    <property type="term" value="F:pre-mRNA binding"/>
    <property type="evidence" value="ECO:0007669"/>
    <property type="project" value="TreeGrafter"/>
</dbReference>
<comment type="caution">
    <text evidence="16">The sequence shown here is derived from an EMBL/GenBank/DDBJ whole genome shotgun (WGS) entry which is preliminary data.</text>
</comment>
<protein>
    <submittedName>
        <fullName evidence="16">Pre-mrna-splicing factor cwc2</fullName>
    </submittedName>
</protein>
<keyword evidence="6 12" id="KW-0863">Zinc-finger</keyword>
<keyword evidence="10" id="KW-0539">Nucleus</keyword>
<dbReference type="GO" id="GO:0071006">
    <property type="term" value="C:U2-type catalytic step 1 spliceosome"/>
    <property type="evidence" value="ECO:0007669"/>
    <property type="project" value="TreeGrafter"/>
</dbReference>
<feature type="domain" description="RRM" evidence="14">
    <location>
        <begin position="291"/>
        <end position="373"/>
    </location>
</feature>
<dbReference type="GeneID" id="94424464"/>
<keyword evidence="8 11" id="KW-0694">RNA-binding</keyword>
<keyword evidence="4 12" id="KW-0479">Metal-binding</keyword>
<comment type="subcellular location">
    <subcellularLocation>
        <location evidence="1">Nucleus</location>
    </subcellularLocation>
</comment>
<evidence type="ECO:0000256" key="8">
    <source>
        <dbReference type="ARBA" id="ARBA00022884"/>
    </source>
</evidence>
<feature type="region of interest" description="Disordered" evidence="13">
    <location>
        <begin position="130"/>
        <end position="153"/>
    </location>
</feature>
<organism evidence="16 17">
    <name type="scientific">Cystoisospora suis</name>
    <dbReference type="NCBI Taxonomy" id="483139"/>
    <lineage>
        <taxon>Eukaryota</taxon>
        <taxon>Sar</taxon>
        <taxon>Alveolata</taxon>
        <taxon>Apicomplexa</taxon>
        <taxon>Conoidasida</taxon>
        <taxon>Coccidia</taxon>
        <taxon>Eucoccidiorida</taxon>
        <taxon>Eimeriorina</taxon>
        <taxon>Sarcocystidae</taxon>
        <taxon>Cystoisospora</taxon>
    </lineage>
</organism>
<dbReference type="InterPro" id="IPR035979">
    <property type="entry name" value="RBD_domain_sf"/>
</dbReference>
<dbReference type="EMBL" id="MIGC01000421">
    <property type="protein sequence ID" value="PHJ25100.1"/>
    <property type="molecule type" value="Genomic_DNA"/>
</dbReference>
<feature type="region of interest" description="Disordered" evidence="13">
    <location>
        <begin position="55"/>
        <end position="87"/>
    </location>
</feature>